<gene>
    <name evidence="1" type="ORF">ACFOX0_28375</name>
</gene>
<dbReference type="Proteomes" id="UP001595868">
    <property type="component" value="Unassembled WGS sequence"/>
</dbReference>
<comment type="caution">
    <text evidence="1">The sequence shown here is derived from an EMBL/GenBank/DDBJ whole genome shotgun (WGS) entry which is preliminary data.</text>
</comment>
<dbReference type="RefSeq" id="WP_377551741.1">
    <property type="nucleotide sequence ID" value="NZ_JBHSBN010000029.1"/>
</dbReference>
<proteinExistence type="predicted"/>
<evidence type="ECO:0000313" key="1">
    <source>
        <dbReference type="EMBL" id="MFC4109834.1"/>
    </source>
</evidence>
<organism evidence="1 2">
    <name type="scientific">Micromonospora zhanjiangensis</name>
    <dbReference type="NCBI Taxonomy" id="1522057"/>
    <lineage>
        <taxon>Bacteria</taxon>
        <taxon>Bacillati</taxon>
        <taxon>Actinomycetota</taxon>
        <taxon>Actinomycetes</taxon>
        <taxon>Micromonosporales</taxon>
        <taxon>Micromonosporaceae</taxon>
        <taxon>Micromonospora</taxon>
    </lineage>
</organism>
<reference evidence="2" key="1">
    <citation type="journal article" date="2019" name="Int. J. Syst. Evol. Microbiol.">
        <title>The Global Catalogue of Microorganisms (GCM) 10K type strain sequencing project: providing services to taxonomists for standard genome sequencing and annotation.</title>
        <authorList>
            <consortium name="The Broad Institute Genomics Platform"/>
            <consortium name="The Broad Institute Genome Sequencing Center for Infectious Disease"/>
            <person name="Wu L."/>
            <person name="Ma J."/>
        </authorList>
    </citation>
    <scope>NUCLEOTIDE SEQUENCE [LARGE SCALE GENOMIC DNA]</scope>
    <source>
        <strain evidence="2">2902at01</strain>
    </source>
</reference>
<name>A0ABV8KUJ1_9ACTN</name>
<accession>A0ABV8KUJ1</accession>
<keyword evidence="2" id="KW-1185">Reference proteome</keyword>
<evidence type="ECO:0000313" key="2">
    <source>
        <dbReference type="Proteomes" id="UP001595868"/>
    </source>
</evidence>
<sequence>MGNRPGVRILDELTLEEYAMLAVGERDGYLDEVLDEYGRRLRWALTGDPAQPSRLDEPARIALIARFVPVLVGLVGRNWIETRETYSGRWHDTSAMSADDLTIALRDPANWLPPPGTRQRGLTITTTACWAAVRQAAEAGRRISPVEQHTTGSA</sequence>
<dbReference type="EMBL" id="JBHSBN010000029">
    <property type="protein sequence ID" value="MFC4109834.1"/>
    <property type="molecule type" value="Genomic_DNA"/>
</dbReference>
<protein>
    <submittedName>
        <fullName evidence="1">Uncharacterized protein</fullName>
    </submittedName>
</protein>